<gene>
    <name evidence="1" type="ORF">B296_00054741</name>
</gene>
<organism evidence="1 2">
    <name type="scientific">Ensete ventricosum</name>
    <name type="common">Abyssinian banana</name>
    <name type="synonym">Musa ensete</name>
    <dbReference type="NCBI Taxonomy" id="4639"/>
    <lineage>
        <taxon>Eukaryota</taxon>
        <taxon>Viridiplantae</taxon>
        <taxon>Streptophyta</taxon>
        <taxon>Embryophyta</taxon>
        <taxon>Tracheophyta</taxon>
        <taxon>Spermatophyta</taxon>
        <taxon>Magnoliopsida</taxon>
        <taxon>Liliopsida</taxon>
        <taxon>Zingiberales</taxon>
        <taxon>Musaceae</taxon>
        <taxon>Ensete</taxon>
    </lineage>
</organism>
<dbReference type="EMBL" id="AMZH03028602">
    <property type="protein sequence ID" value="RRT33625.1"/>
    <property type="molecule type" value="Genomic_DNA"/>
</dbReference>
<dbReference type="AlphaFoldDB" id="A0A426X2B1"/>
<sequence length="190" mass="20386">TQGSSTAIFSDILCFLYFEGNSLLIGADLSLLAVKRQSLVDVEARLLVRRLSLPPLDPVGFLNSSTEAFFYTRPSSLCSTTVALAPTSNGTFPTPSVADDGFYTCSPVSSLLQPLLLCSLCREYLYGSSLIVSQCSTERAQQVLSCCQTIVNLRPQCFSRCPSDLSIAPTVVASPLSKSIAVRPSSRLTT</sequence>
<protein>
    <submittedName>
        <fullName evidence="1">Uncharacterized protein</fullName>
    </submittedName>
</protein>
<accession>A0A426X2B1</accession>
<feature type="non-terminal residue" evidence="1">
    <location>
        <position position="1"/>
    </location>
</feature>
<evidence type="ECO:0000313" key="2">
    <source>
        <dbReference type="Proteomes" id="UP000287651"/>
    </source>
</evidence>
<evidence type="ECO:0000313" key="1">
    <source>
        <dbReference type="EMBL" id="RRT33625.1"/>
    </source>
</evidence>
<proteinExistence type="predicted"/>
<comment type="caution">
    <text evidence="1">The sequence shown here is derived from an EMBL/GenBank/DDBJ whole genome shotgun (WGS) entry which is preliminary data.</text>
</comment>
<name>A0A426X2B1_ENSVE</name>
<reference evidence="1 2" key="1">
    <citation type="journal article" date="2014" name="Agronomy (Basel)">
        <title>A Draft Genome Sequence for Ensete ventricosum, the Drought-Tolerant Tree Against Hunger.</title>
        <authorList>
            <person name="Harrison J."/>
            <person name="Moore K.A."/>
            <person name="Paszkiewicz K."/>
            <person name="Jones T."/>
            <person name="Grant M."/>
            <person name="Ambacheew D."/>
            <person name="Muzemil S."/>
            <person name="Studholme D.J."/>
        </authorList>
    </citation>
    <scope>NUCLEOTIDE SEQUENCE [LARGE SCALE GENOMIC DNA]</scope>
</reference>
<dbReference type="Proteomes" id="UP000287651">
    <property type="component" value="Unassembled WGS sequence"/>
</dbReference>